<protein>
    <submittedName>
        <fullName evidence="2">Uncharacterized protein</fullName>
    </submittedName>
</protein>
<sequence>MLHELVISATVHMLGGDRSSSANETPEPEGRNDNSQEDDSKELILRSRLGHLCMKLCEIIGSSNRNICFITKIYASEALLRLLLHGRSPIDDDRRRVFEDMVNGIMAPEMRTAKKLSWKTLRPWREFVNCFLSMSSLDGTSFKFQGSMMIVVLSLKSSLKRS</sequence>
<comment type="caution">
    <text evidence="2">The sequence shown here is derived from an EMBL/GenBank/DDBJ whole genome shotgun (WGS) entry which is preliminary data.</text>
</comment>
<gene>
    <name evidence="2" type="ORF">KP509_16G014700</name>
</gene>
<evidence type="ECO:0000256" key="1">
    <source>
        <dbReference type="SAM" id="MobiDB-lite"/>
    </source>
</evidence>
<dbReference type="Proteomes" id="UP000825935">
    <property type="component" value="Chromosome 16"/>
</dbReference>
<dbReference type="EMBL" id="CM035421">
    <property type="protein sequence ID" value="KAH7387288.1"/>
    <property type="molecule type" value="Genomic_DNA"/>
</dbReference>
<feature type="region of interest" description="Disordered" evidence="1">
    <location>
        <begin position="16"/>
        <end position="40"/>
    </location>
</feature>
<dbReference type="AlphaFoldDB" id="A0A8T2SYW2"/>
<keyword evidence="3" id="KW-1185">Reference proteome</keyword>
<evidence type="ECO:0000313" key="3">
    <source>
        <dbReference type="Proteomes" id="UP000825935"/>
    </source>
</evidence>
<accession>A0A8T2SYW2</accession>
<evidence type="ECO:0000313" key="2">
    <source>
        <dbReference type="EMBL" id="KAH7387288.1"/>
    </source>
</evidence>
<proteinExistence type="predicted"/>
<organism evidence="2 3">
    <name type="scientific">Ceratopteris richardii</name>
    <name type="common">Triangle waterfern</name>
    <dbReference type="NCBI Taxonomy" id="49495"/>
    <lineage>
        <taxon>Eukaryota</taxon>
        <taxon>Viridiplantae</taxon>
        <taxon>Streptophyta</taxon>
        <taxon>Embryophyta</taxon>
        <taxon>Tracheophyta</taxon>
        <taxon>Polypodiopsida</taxon>
        <taxon>Polypodiidae</taxon>
        <taxon>Polypodiales</taxon>
        <taxon>Pteridineae</taxon>
        <taxon>Pteridaceae</taxon>
        <taxon>Parkerioideae</taxon>
        <taxon>Ceratopteris</taxon>
    </lineage>
</organism>
<reference evidence="2" key="1">
    <citation type="submission" date="2021-08" db="EMBL/GenBank/DDBJ databases">
        <title>WGS assembly of Ceratopteris richardii.</title>
        <authorList>
            <person name="Marchant D.B."/>
            <person name="Chen G."/>
            <person name="Jenkins J."/>
            <person name="Shu S."/>
            <person name="Leebens-Mack J."/>
            <person name="Grimwood J."/>
            <person name="Schmutz J."/>
            <person name="Soltis P."/>
            <person name="Soltis D."/>
            <person name="Chen Z.-H."/>
        </authorList>
    </citation>
    <scope>NUCLEOTIDE SEQUENCE</scope>
    <source>
        <strain evidence="2">Whitten #5841</strain>
        <tissue evidence="2">Leaf</tissue>
    </source>
</reference>
<name>A0A8T2SYW2_CERRI</name>